<organism evidence="2 3">
    <name type="scientific">Sphingobium olei</name>
    <dbReference type="NCBI Taxonomy" id="420955"/>
    <lineage>
        <taxon>Bacteria</taxon>
        <taxon>Pseudomonadati</taxon>
        <taxon>Pseudomonadota</taxon>
        <taxon>Alphaproteobacteria</taxon>
        <taxon>Sphingomonadales</taxon>
        <taxon>Sphingomonadaceae</taxon>
        <taxon>Sphingobium</taxon>
    </lineage>
</organism>
<sequence length="91" mass="9852">MTSPVSREPSIALIAAERCQSSCAYLKSASRFAKDCLPLIYWLNRIWMMARRGEVEGDPVAFAIKDRRSILVGGAMACIFAAALYGPAAAP</sequence>
<dbReference type="RefSeq" id="WP_380908648.1">
    <property type="nucleotide sequence ID" value="NZ_JBHTLS010000008.1"/>
</dbReference>
<evidence type="ECO:0000313" key="3">
    <source>
        <dbReference type="Proteomes" id="UP001597203"/>
    </source>
</evidence>
<name>A0ABW3NWR5_9SPHN</name>
<protein>
    <submittedName>
        <fullName evidence="2">Uncharacterized protein</fullName>
    </submittedName>
</protein>
<dbReference type="Proteomes" id="UP001597203">
    <property type="component" value="Unassembled WGS sequence"/>
</dbReference>
<evidence type="ECO:0000256" key="1">
    <source>
        <dbReference type="SAM" id="Phobius"/>
    </source>
</evidence>
<comment type="caution">
    <text evidence="2">The sequence shown here is derived from an EMBL/GenBank/DDBJ whole genome shotgun (WGS) entry which is preliminary data.</text>
</comment>
<feature type="transmembrane region" description="Helical" evidence="1">
    <location>
        <begin position="70"/>
        <end position="90"/>
    </location>
</feature>
<proteinExistence type="predicted"/>
<keyword evidence="1" id="KW-1133">Transmembrane helix</keyword>
<reference evidence="3" key="1">
    <citation type="journal article" date="2019" name="Int. J. Syst. Evol. Microbiol.">
        <title>The Global Catalogue of Microorganisms (GCM) 10K type strain sequencing project: providing services to taxonomists for standard genome sequencing and annotation.</title>
        <authorList>
            <consortium name="The Broad Institute Genomics Platform"/>
            <consortium name="The Broad Institute Genome Sequencing Center for Infectious Disease"/>
            <person name="Wu L."/>
            <person name="Ma J."/>
        </authorList>
    </citation>
    <scope>NUCLEOTIDE SEQUENCE [LARGE SCALE GENOMIC DNA]</scope>
    <source>
        <strain evidence="3">CCUG 54329</strain>
    </source>
</reference>
<keyword evidence="1" id="KW-0812">Transmembrane</keyword>
<keyword evidence="1" id="KW-0472">Membrane</keyword>
<keyword evidence="3" id="KW-1185">Reference proteome</keyword>
<evidence type="ECO:0000313" key="2">
    <source>
        <dbReference type="EMBL" id="MFD1103655.1"/>
    </source>
</evidence>
<gene>
    <name evidence="2" type="ORF">ACFQ24_01820</name>
</gene>
<accession>A0ABW3NWR5</accession>
<dbReference type="EMBL" id="JBHTLS010000008">
    <property type="protein sequence ID" value="MFD1103655.1"/>
    <property type="molecule type" value="Genomic_DNA"/>
</dbReference>